<evidence type="ECO:0000313" key="3">
    <source>
        <dbReference type="Proteomes" id="UP000078544"/>
    </source>
</evidence>
<dbReference type="InterPro" id="IPR018555">
    <property type="entry name" value="C630.06c-like"/>
</dbReference>
<dbReference type="Proteomes" id="UP000078544">
    <property type="component" value="Unassembled WGS sequence"/>
</dbReference>
<reference evidence="2 3" key="1">
    <citation type="journal article" date="2016" name="Genome Biol. Evol.">
        <title>Divergent and convergent evolution of fungal pathogenicity.</title>
        <authorList>
            <person name="Shang Y."/>
            <person name="Xiao G."/>
            <person name="Zheng P."/>
            <person name="Cen K."/>
            <person name="Zhan S."/>
            <person name="Wang C."/>
        </authorList>
    </citation>
    <scope>NUCLEOTIDE SEQUENCE [LARGE SCALE GENOMIC DNA]</scope>
    <source>
        <strain evidence="2 3">RCEF 2490</strain>
    </source>
</reference>
<dbReference type="STRING" id="1081109.A0A162ING4"/>
<feature type="compositionally biased region" description="Basic residues" evidence="1">
    <location>
        <begin position="242"/>
        <end position="257"/>
    </location>
</feature>
<feature type="region of interest" description="Disordered" evidence="1">
    <location>
        <begin position="56"/>
        <end position="89"/>
    </location>
</feature>
<dbReference type="AlphaFoldDB" id="A0A162ING4"/>
<proteinExistence type="predicted"/>
<comment type="caution">
    <text evidence="2">The sequence shown here is derived from an EMBL/GenBank/DDBJ whole genome shotgun (WGS) entry which is preliminary data.</text>
</comment>
<dbReference type="EMBL" id="AZGY01000007">
    <property type="protein sequence ID" value="KZZ96502.1"/>
    <property type="molecule type" value="Genomic_DNA"/>
</dbReference>
<protein>
    <submittedName>
        <fullName evidence="2">Uncharacterized protein</fullName>
    </submittedName>
</protein>
<keyword evidence="3" id="KW-1185">Reference proteome</keyword>
<gene>
    <name evidence="2" type="ORF">AAL_03731</name>
</gene>
<sequence length="277" mass="31307">MYEIPEAKSFPPYPRVRREDLAESQDSPWTIGGGEGVGVDADLQARLDAQIAETLGINVHDRQQQRQQQQSTQGPLRPSAHDDEAGWDDASDAGEFEFRLFKSTTAPTKVVLESNDAAAQGQGALVQRRPASFYLADNITDTLKQEYDFAAVNGEDVVLRSQRPSWGMEFPWRVTAVTITRSRAEPGQLGVVMVGSQDEEKRGRKRPGKKKRIAVRKRLRAKMDKKEAVAKKALEKEEHLQEKRKRLNRLKKLRRRAKDKEKRALESTDNAEEEGSD</sequence>
<feature type="region of interest" description="Disordered" evidence="1">
    <location>
        <begin position="217"/>
        <end position="277"/>
    </location>
</feature>
<accession>A0A162ING4</accession>
<evidence type="ECO:0000313" key="2">
    <source>
        <dbReference type="EMBL" id="KZZ96502.1"/>
    </source>
</evidence>
<dbReference type="OrthoDB" id="5425061at2759"/>
<feature type="region of interest" description="Disordered" evidence="1">
    <location>
        <begin position="1"/>
        <end position="38"/>
    </location>
</feature>
<organism evidence="2 3">
    <name type="scientific">Moelleriella libera RCEF 2490</name>
    <dbReference type="NCBI Taxonomy" id="1081109"/>
    <lineage>
        <taxon>Eukaryota</taxon>
        <taxon>Fungi</taxon>
        <taxon>Dikarya</taxon>
        <taxon>Ascomycota</taxon>
        <taxon>Pezizomycotina</taxon>
        <taxon>Sordariomycetes</taxon>
        <taxon>Hypocreomycetidae</taxon>
        <taxon>Hypocreales</taxon>
        <taxon>Clavicipitaceae</taxon>
        <taxon>Moelleriella</taxon>
    </lineage>
</organism>
<evidence type="ECO:0000256" key="1">
    <source>
        <dbReference type="SAM" id="MobiDB-lite"/>
    </source>
</evidence>
<name>A0A162ING4_9HYPO</name>
<feature type="compositionally biased region" description="Basic and acidic residues" evidence="1">
    <location>
        <begin position="221"/>
        <end position="241"/>
    </location>
</feature>
<dbReference type="Pfam" id="PF09428">
    <property type="entry name" value="DUF2011"/>
    <property type="match status" value="1"/>
</dbReference>